<keyword evidence="5" id="KW-1185">Reference proteome</keyword>
<dbReference type="Pfam" id="PF00561">
    <property type="entry name" value="Abhydrolase_1"/>
    <property type="match status" value="1"/>
</dbReference>
<feature type="domain" description="AB hydrolase-1" evidence="3">
    <location>
        <begin position="22"/>
        <end position="254"/>
    </location>
</feature>
<dbReference type="PRINTS" id="PR00081">
    <property type="entry name" value="GDHRDH"/>
</dbReference>
<dbReference type="InterPro" id="IPR000073">
    <property type="entry name" value="AB_hydrolase_1"/>
</dbReference>
<dbReference type="PANTHER" id="PTHR43391">
    <property type="entry name" value="RETINOL DEHYDROGENASE-RELATED"/>
    <property type="match status" value="1"/>
</dbReference>
<dbReference type="EMBL" id="JAIBOA010000003">
    <property type="protein sequence ID" value="MBW8482036.1"/>
    <property type="molecule type" value="Genomic_DNA"/>
</dbReference>
<dbReference type="InterPro" id="IPR002347">
    <property type="entry name" value="SDR_fam"/>
</dbReference>
<dbReference type="Gene3D" id="3.40.50.1820">
    <property type="entry name" value="alpha/beta hydrolase"/>
    <property type="match status" value="1"/>
</dbReference>
<evidence type="ECO:0000256" key="1">
    <source>
        <dbReference type="ARBA" id="ARBA00006484"/>
    </source>
</evidence>
<name>A0ABS7FP02_9ACTN</name>
<evidence type="ECO:0000313" key="4">
    <source>
        <dbReference type="EMBL" id="MBW8482036.1"/>
    </source>
</evidence>
<evidence type="ECO:0000313" key="5">
    <source>
        <dbReference type="Proteomes" id="UP000774570"/>
    </source>
</evidence>
<dbReference type="CDD" id="cd05233">
    <property type="entry name" value="SDR_c"/>
    <property type="match status" value="1"/>
</dbReference>
<sequence length="548" mass="58646">MSNTVRGDGADLAVQRRGTAGPAVLLVHGYPDTHRVWDGVADRLAGRFRVITYDVRGAGASSRPSGRAAYRLDRLTADMRAVLDAAAPGEKVHLVGHDWGSIQSWEAVCTMPDRFASFTSISGPSLDHVGHWTRGFHPARSLRQALHSWYIAFFQTPVVPELSWRTGAGRRLLSLMDGGADFGPTLPADGAHGVNLYRANVPDRLARPRERRTDVPVQLVIPEDDPFVTPAIAEAARPHASDLWIRRVQGRHWIPAARPDLVARLVAEHIDQVTGAIEPLRRTSPADFADRLVVVTGAGSGIGRSTALAFARRGARVVAADLDGAAAKETAALAGASARAYEVDVSDAAAMEKFAAEIGAPDVLVNNAGIGMAGSLLDHTTEDWERLLGVNLWGVIHGSRLFGRLMVERGEGGHIVNTASAAAFMPSRTLPAYSTSKAAVLMLTECLRAELASEGIGVTAVCPGIVNTAITRTTSFVGLSADDQDEQRKRAVRAYGLRNYGPDQVAERIVAAVRANKAVQPVTPEAHLARLISRVSPGALRLLARIRL</sequence>
<dbReference type="InterPro" id="IPR020904">
    <property type="entry name" value="Sc_DH/Rdtase_CS"/>
</dbReference>
<gene>
    <name evidence="4" type="ORF">K1Y72_06645</name>
</gene>
<dbReference type="Proteomes" id="UP000774570">
    <property type="component" value="Unassembled WGS sequence"/>
</dbReference>
<dbReference type="PROSITE" id="PS00061">
    <property type="entry name" value="ADH_SHORT"/>
    <property type="match status" value="1"/>
</dbReference>
<dbReference type="PRINTS" id="PR00080">
    <property type="entry name" value="SDRFAMILY"/>
</dbReference>
<dbReference type="InterPro" id="IPR036291">
    <property type="entry name" value="NAD(P)-bd_dom_sf"/>
</dbReference>
<accession>A0ABS7FP02</accession>
<comment type="caution">
    <text evidence="4">The sequence shown here is derived from an EMBL/GenBank/DDBJ whole genome shotgun (WGS) entry which is preliminary data.</text>
</comment>
<proteinExistence type="inferred from homology"/>
<dbReference type="SUPFAM" id="SSF53474">
    <property type="entry name" value="alpha/beta-Hydrolases"/>
    <property type="match status" value="1"/>
</dbReference>
<dbReference type="Pfam" id="PF00106">
    <property type="entry name" value="adh_short"/>
    <property type="match status" value="1"/>
</dbReference>
<dbReference type="InterPro" id="IPR029058">
    <property type="entry name" value="AB_hydrolase_fold"/>
</dbReference>
<reference evidence="4 5" key="1">
    <citation type="submission" date="2021-07" db="EMBL/GenBank/DDBJ databases">
        <title>Actinomadura sp. PM05-2 isolated from lichen.</title>
        <authorList>
            <person name="Somphong A."/>
            <person name="Phongsopitanun W."/>
            <person name="Tanasupawat S."/>
            <person name="Peongsungnone V."/>
        </authorList>
    </citation>
    <scope>NUCLEOTIDE SEQUENCE [LARGE SCALE GENOMIC DNA]</scope>
    <source>
        <strain evidence="4 5">PM05-2</strain>
    </source>
</reference>
<dbReference type="PANTHER" id="PTHR43391:SF12">
    <property type="entry name" value="OXIDOREDUCTASE EPHD-RELATED"/>
    <property type="match status" value="1"/>
</dbReference>
<keyword evidence="2" id="KW-0560">Oxidoreductase</keyword>
<dbReference type="NCBIfam" id="NF004514">
    <property type="entry name" value="PRK05855.1"/>
    <property type="match status" value="1"/>
</dbReference>
<organism evidence="4 5">
    <name type="scientific">Actinomadura parmotrematis</name>
    <dbReference type="NCBI Taxonomy" id="2864039"/>
    <lineage>
        <taxon>Bacteria</taxon>
        <taxon>Bacillati</taxon>
        <taxon>Actinomycetota</taxon>
        <taxon>Actinomycetes</taxon>
        <taxon>Streptosporangiales</taxon>
        <taxon>Thermomonosporaceae</taxon>
        <taxon>Actinomadura</taxon>
    </lineage>
</organism>
<comment type="similarity">
    <text evidence="1">Belongs to the short-chain dehydrogenases/reductases (SDR) family.</text>
</comment>
<dbReference type="SUPFAM" id="SSF51735">
    <property type="entry name" value="NAD(P)-binding Rossmann-fold domains"/>
    <property type="match status" value="1"/>
</dbReference>
<evidence type="ECO:0000259" key="3">
    <source>
        <dbReference type="Pfam" id="PF00561"/>
    </source>
</evidence>
<protein>
    <submittedName>
        <fullName evidence="4">SDR family oxidoreductase</fullName>
    </submittedName>
</protein>
<dbReference type="RefSeq" id="WP_220164239.1">
    <property type="nucleotide sequence ID" value="NZ_JAIBOA010000003.1"/>
</dbReference>
<dbReference type="Gene3D" id="3.40.50.720">
    <property type="entry name" value="NAD(P)-binding Rossmann-like Domain"/>
    <property type="match status" value="1"/>
</dbReference>
<evidence type="ECO:0000256" key="2">
    <source>
        <dbReference type="ARBA" id="ARBA00023002"/>
    </source>
</evidence>